<dbReference type="EMBL" id="JABMIG020000200">
    <property type="protein sequence ID" value="KAL3786182.1"/>
    <property type="molecule type" value="Genomic_DNA"/>
</dbReference>
<name>A0ABD3PET8_9STRA</name>
<keyword evidence="1" id="KW-0732">Signal</keyword>
<dbReference type="InterPro" id="IPR027417">
    <property type="entry name" value="P-loop_NTPase"/>
</dbReference>
<comment type="caution">
    <text evidence="2">The sequence shown here is derived from an EMBL/GenBank/DDBJ whole genome shotgun (WGS) entry which is preliminary data.</text>
</comment>
<dbReference type="Gene3D" id="3.40.50.300">
    <property type="entry name" value="P-loop containing nucleotide triphosphate hydrolases"/>
    <property type="match status" value="1"/>
</dbReference>
<organism evidence="2 3">
    <name type="scientific">Cyclotella cryptica</name>
    <dbReference type="NCBI Taxonomy" id="29204"/>
    <lineage>
        <taxon>Eukaryota</taxon>
        <taxon>Sar</taxon>
        <taxon>Stramenopiles</taxon>
        <taxon>Ochrophyta</taxon>
        <taxon>Bacillariophyta</taxon>
        <taxon>Coscinodiscophyceae</taxon>
        <taxon>Thalassiosirophycidae</taxon>
        <taxon>Stephanodiscales</taxon>
        <taxon>Stephanodiscaceae</taxon>
        <taxon>Cyclotella</taxon>
    </lineage>
</organism>
<accession>A0ABD3PET8</accession>
<dbReference type="AlphaFoldDB" id="A0ABD3PET8"/>
<feature type="chain" id="PRO_5044827385" description="Sulfotransferase" evidence="1">
    <location>
        <begin position="19"/>
        <end position="486"/>
    </location>
</feature>
<protein>
    <recommendedName>
        <fullName evidence="4">Sulfotransferase</fullName>
    </recommendedName>
</protein>
<dbReference type="Proteomes" id="UP001516023">
    <property type="component" value="Unassembled WGS sequence"/>
</dbReference>
<evidence type="ECO:0000256" key="1">
    <source>
        <dbReference type="SAM" id="SignalP"/>
    </source>
</evidence>
<evidence type="ECO:0008006" key="4">
    <source>
        <dbReference type="Google" id="ProtNLM"/>
    </source>
</evidence>
<keyword evidence="3" id="KW-1185">Reference proteome</keyword>
<feature type="signal peptide" evidence="1">
    <location>
        <begin position="1"/>
        <end position="18"/>
    </location>
</feature>
<sequence>MKTQILFPLICILSITLSLQIKEDRLSIVIHATTTTVAHWQQHYHRHDGRGDIPNWLQEPFVNRWQRKFYANSTARGQSGGEGYYLFFKHIRKAGGTTLRNYLNQVLNYHNNPRTAADFIHSVPKEEIDDKFLLQLQRFPSVGAEDFQLMQETILLLNSTNATTTVPKSKNDIDRKQHAVTIHYAEQEFSAMDWECRRLDPRWENTLSVILLRHPIERHLSEFFYSGPGSKMTLDTTKLYSNTQYRRGLRKMLQNELPTWLNDTHGDKRTMNWYLGRYYTDNFQLRALGGCASGACLDSKNLTVQEDMLIKQGMQMYFNVTSSSHNGACTMYFNSKVKIMDPCRFRDRSSKMRNLCPNDCDTPCRYPVSAWGKVDRTDLDRAISALNGYDVVFLTETLDDDDQSSFLADVMGVPRNATFSLRKKNTNTPKSSEREKTHFYRDLLMNLTLDELSLRIHQENELEIELFEYAVELNRMMVERWKEESG</sequence>
<evidence type="ECO:0000313" key="3">
    <source>
        <dbReference type="Proteomes" id="UP001516023"/>
    </source>
</evidence>
<gene>
    <name evidence="2" type="ORF">HJC23_001258</name>
</gene>
<evidence type="ECO:0000313" key="2">
    <source>
        <dbReference type="EMBL" id="KAL3786182.1"/>
    </source>
</evidence>
<proteinExistence type="predicted"/>
<reference evidence="2 3" key="1">
    <citation type="journal article" date="2020" name="G3 (Bethesda)">
        <title>Improved Reference Genome for Cyclotella cryptica CCMP332, a Model for Cell Wall Morphogenesis, Salinity Adaptation, and Lipid Production in Diatoms (Bacillariophyta).</title>
        <authorList>
            <person name="Roberts W.R."/>
            <person name="Downey K.M."/>
            <person name="Ruck E.C."/>
            <person name="Traller J.C."/>
            <person name="Alverson A.J."/>
        </authorList>
    </citation>
    <scope>NUCLEOTIDE SEQUENCE [LARGE SCALE GENOMIC DNA]</scope>
    <source>
        <strain evidence="2 3">CCMP332</strain>
    </source>
</reference>